<comment type="caution">
    <text evidence="1">The sequence shown here is derived from an EMBL/GenBank/DDBJ whole genome shotgun (WGS) entry which is preliminary data.</text>
</comment>
<organism evidence="1 2">
    <name type="scientific">Brachionus calyciflorus</name>
    <dbReference type="NCBI Taxonomy" id="104777"/>
    <lineage>
        <taxon>Eukaryota</taxon>
        <taxon>Metazoa</taxon>
        <taxon>Spiralia</taxon>
        <taxon>Gnathifera</taxon>
        <taxon>Rotifera</taxon>
        <taxon>Eurotatoria</taxon>
        <taxon>Monogononta</taxon>
        <taxon>Pseudotrocha</taxon>
        <taxon>Ploima</taxon>
        <taxon>Brachionidae</taxon>
        <taxon>Brachionus</taxon>
    </lineage>
</organism>
<dbReference type="AlphaFoldDB" id="A0A814NAG6"/>
<proteinExistence type="predicted"/>
<name>A0A814NAG6_9BILA</name>
<gene>
    <name evidence="1" type="ORF">OXX778_LOCUS20661</name>
</gene>
<evidence type="ECO:0000313" key="2">
    <source>
        <dbReference type="Proteomes" id="UP000663879"/>
    </source>
</evidence>
<reference evidence="1" key="1">
    <citation type="submission" date="2021-02" db="EMBL/GenBank/DDBJ databases">
        <authorList>
            <person name="Nowell W R."/>
        </authorList>
    </citation>
    <scope>NUCLEOTIDE SEQUENCE</scope>
    <source>
        <strain evidence="1">Ploen Becks lab</strain>
    </source>
</reference>
<dbReference type="EMBL" id="CAJNOC010007042">
    <property type="protein sequence ID" value="CAF1090851.1"/>
    <property type="molecule type" value="Genomic_DNA"/>
</dbReference>
<sequence length="31" mass="3767">KIKIHHCENYVSHFKTVLEEIIRIDGEWTDL</sequence>
<protein>
    <submittedName>
        <fullName evidence="1">Uncharacterized protein</fullName>
    </submittedName>
</protein>
<evidence type="ECO:0000313" key="1">
    <source>
        <dbReference type="EMBL" id="CAF1090851.1"/>
    </source>
</evidence>
<feature type="non-terminal residue" evidence="1">
    <location>
        <position position="1"/>
    </location>
</feature>
<dbReference type="Proteomes" id="UP000663879">
    <property type="component" value="Unassembled WGS sequence"/>
</dbReference>
<accession>A0A814NAG6</accession>
<keyword evidence="2" id="KW-1185">Reference proteome</keyword>